<dbReference type="AlphaFoldDB" id="A0A1T5P5H6"/>
<feature type="domain" description="MacB-like periplasmic core" evidence="8">
    <location>
        <begin position="21"/>
        <end position="238"/>
    </location>
</feature>
<feature type="transmembrane region" description="Helical" evidence="6">
    <location>
        <begin position="21"/>
        <end position="43"/>
    </location>
</feature>
<dbReference type="InterPro" id="IPR025857">
    <property type="entry name" value="MacB_PCD"/>
</dbReference>
<dbReference type="RefSeq" id="WP_079471263.1">
    <property type="nucleotide sequence ID" value="NZ_FUZZ01000003.1"/>
</dbReference>
<dbReference type="InterPro" id="IPR050250">
    <property type="entry name" value="Macrolide_Exporter_MacB"/>
</dbReference>
<comment type="subcellular location">
    <subcellularLocation>
        <location evidence="1">Cell membrane</location>
        <topology evidence="1">Multi-pass membrane protein</topology>
    </subcellularLocation>
</comment>
<organism evidence="9 10">
    <name type="scientific">Chitinophaga ginsengisegetis</name>
    <dbReference type="NCBI Taxonomy" id="393003"/>
    <lineage>
        <taxon>Bacteria</taxon>
        <taxon>Pseudomonadati</taxon>
        <taxon>Bacteroidota</taxon>
        <taxon>Chitinophagia</taxon>
        <taxon>Chitinophagales</taxon>
        <taxon>Chitinophagaceae</taxon>
        <taxon>Chitinophaga</taxon>
    </lineage>
</organism>
<reference evidence="9 10" key="1">
    <citation type="submission" date="2017-02" db="EMBL/GenBank/DDBJ databases">
        <authorList>
            <person name="Peterson S.W."/>
        </authorList>
    </citation>
    <scope>NUCLEOTIDE SEQUENCE [LARGE SCALE GENOMIC DNA]</scope>
    <source>
        <strain evidence="9 10">DSM 18108</strain>
    </source>
</reference>
<evidence type="ECO:0000256" key="4">
    <source>
        <dbReference type="ARBA" id="ARBA00022989"/>
    </source>
</evidence>
<feature type="domain" description="ABC3 transporter permease C-terminal" evidence="7">
    <location>
        <begin position="283"/>
        <end position="397"/>
    </location>
</feature>
<dbReference type="GO" id="GO:0022857">
    <property type="term" value="F:transmembrane transporter activity"/>
    <property type="evidence" value="ECO:0007669"/>
    <property type="project" value="TreeGrafter"/>
</dbReference>
<evidence type="ECO:0000256" key="3">
    <source>
        <dbReference type="ARBA" id="ARBA00022692"/>
    </source>
</evidence>
<accession>A0A1T5P5H6</accession>
<dbReference type="PANTHER" id="PTHR30572">
    <property type="entry name" value="MEMBRANE COMPONENT OF TRANSPORTER-RELATED"/>
    <property type="match status" value="1"/>
</dbReference>
<keyword evidence="3 6" id="KW-0812">Transmembrane</keyword>
<evidence type="ECO:0000313" key="10">
    <source>
        <dbReference type="Proteomes" id="UP000190166"/>
    </source>
</evidence>
<evidence type="ECO:0000313" key="9">
    <source>
        <dbReference type="EMBL" id="SKD08034.1"/>
    </source>
</evidence>
<dbReference type="Proteomes" id="UP000190166">
    <property type="component" value="Unassembled WGS sequence"/>
</dbReference>
<feature type="transmembrane region" description="Helical" evidence="6">
    <location>
        <begin position="748"/>
        <end position="768"/>
    </location>
</feature>
<name>A0A1T5P5H6_9BACT</name>
<keyword evidence="2" id="KW-1003">Cell membrane</keyword>
<evidence type="ECO:0000256" key="1">
    <source>
        <dbReference type="ARBA" id="ARBA00004651"/>
    </source>
</evidence>
<feature type="transmembrane region" description="Helical" evidence="6">
    <location>
        <begin position="277"/>
        <end position="299"/>
    </location>
</feature>
<dbReference type="EMBL" id="FUZZ01000003">
    <property type="protein sequence ID" value="SKD08034.1"/>
    <property type="molecule type" value="Genomic_DNA"/>
</dbReference>
<feature type="transmembrane region" description="Helical" evidence="6">
    <location>
        <begin position="370"/>
        <end position="399"/>
    </location>
</feature>
<dbReference type="GO" id="GO:0005886">
    <property type="term" value="C:plasma membrane"/>
    <property type="evidence" value="ECO:0007669"/>
    <property type="project" value="UniProtKB-SubCell"/>
</dbReference>
<dbReference type="InterPro" id="IPR003838">
    <property type="entry name" value="ABC3_permease_C"/>
</dbReference>
<gene>
    <name evidence="9" type="ORF">SAMN05660461_3985</name>
</gene>
<evidence type="ECO:0000256" key="6">
    <source>
        <dbReference type="SAM" id="Phobius"/>
    </source>
</evidence>
<dbReference type="STRING" id="393003.SAMN05660461_3985"/>
<sequence length="785" mass="87339">MIKNYFRIAWRSLKRSRFFAAVNIAGLAFGMAVCMFILCWVLDEYSIDKFHSNGKNIYRLQANVDWGGIRTMTATPVVLADDLKDNFPEITANVKVRTTYSNMLFKTAQKTGLEKNYIYATSNLLEEMDFPVVAGDKHSALTQPKSIVLTESFAKKYYGTTDLVGKIINVEKNSALQVTAIVKDVPAASSIQFDFILPFALTLQQDPWLLKPGSYSIYNYMVIKPGTDISRLTAKMQQHYAKLNPGNKNEIWLQPFRDIYLHEKYENGKVAGGRIEYVRLFFITALIVLAIACINFMNLSTAQASKRAREVGVRKSMGASRLSLMLQFTGEAILMCAIAAVTAAAIVYLLMPAFNNFTGKHITFTLPVTLKYLLGILGVILVTGLLAGSYPAFVLSRFLPVKVLKGDLSSGSGASLFRKNLVVLQFVLSFIFIVSSVVIYNQMQYIYHRNLGVDKENVMYIELDEGFSANQNAIEQSLAQLPQVKSFTYNSFLPLSIEGTSADLGWEGKPDKLIVNTAPQQVGYDYVSTMGMTMKEGRDFSRDFASDSAAYIINETAARVMGMKHPLGKQISFWKGKGTIIGVVKDYHFASMRENISSMVMMLEPKDNGYMMIRLAKGEVSGQVAAVEKVFTTLNAGYPVDYHFLDETFDNMYRSETMLRKLAQVFAVVAVLISCLGLFGLSVFTAEQRKKEIGIRKVLGASVMNVTRLLSKEFLTLVIIGILLATPISWYMMNNWLSGFAYHTNLSAWIFIIAGVLAVVIALATVSFQSVKAAMANPVKSLKAE</sequence>
<keyword evidence="4 6" id="KW-1133">Transmembrane helix</keyword>
<evidence type="ECO:0000256" key="2">
    <source>
        <dbReference type="ARBA" id="ARBA00022475"/>
    </source>
</evidence>
<evidence type="ECO:0000259" key="8">
    <source>
        <dbReference type="Pfam" id="PF12704"/>
    </source>
</evidence>
<dbReference type="Pfam" id="PF12704">
    <property type="entry name" value="MacB_PCD"/>
    <property type="match status" value="1"/>
</dbReference>
<proteinExistence type="predicted"/>
<evidence type="ECO:0000256" key="5">
    <source>
        <dbReference type="ARBA" id="ARBA00023136"/>
    </source>
</evidence>
<feature type="transmembrane region" description="Helical" evidence="6">
    <location>
        <begin position="420"/>
        <end position="440"/>
    </location>
</feature>
<feature type="domain" description="ABC3 transporter permease C-terminal" evidence="7">
    <location>
        <begin position="665"/>
        <end position="777"/>
    </location>
</feature>
<dbReference type="PANTHER" id="PTHR30572:SF18">
    <property type="entry name" value="ABC-TYPE MACROLIDE FAMILY EXPORT SYSTEM PERMEASE COMPONENT 2"/>
    <property type="match status" value="1"/>
</dbReference>
<feature type="transmembrane region" description="Helical" evidence="6">
    <location>
        <begin position="324"/>
        <end position="350"/>
    </location>
</feature>
<feature type="transmembrane region" description="Helical" evidence="6">
    <location>
        <begin position="662"/>
        <end position="686"/>
    </location>
</feature>
<feature type="transmembrane region" description="Helical" evidence="6">
    <location>
        <begin position="714"/>
        <end position="733"/>
    </location>
</feature>
<evidence type="ECO:0000259" key="7">
    <source>
        <dbReference type="Pfam" id="PF02687"/>
    </source>
</evidence>
<protein>
    <submittedName>
        <fullName evidence="9">Duplicated orphan permease</fullName>
    </submittedName>
</protein>
<keyword evidence="10" id="KW-1185">Reference proteome</keyword>
<dbReference type="Pfam" id="PF02687">
    <property type="entry name" value="FtsX"/>
    <property type="match status" value="2"/>
</dbReference>
<keyword evidence="5 6" id="KW-0472">Membrane</keyword>